<dbReference type="STRING" id="2025994.A0A2T3AJW2"/>
<dbReference type="Proteomes" id="UP000241462">
    <property type="component" value="Unassembled WGS sequence"/>
</dbReference>
<keyword evidence="4" id="KW-0274">FAD</keyword>
<gene>
    <name evidence="8" type="ORF">BD289DRAFT_283263</name>
</gene>
<dbReference type="Gene3D" id="3.50.50.60">
    <property type="entry name" value="FAD/NAD(P)-binding domain"/>
    <property type="match status" value="1"/>
</dbReference>
<evidence type="ECO:0000256" key="5">
    <source>
        <dbReference type="ARBA" id="ARBA00023002"/>
    </source>
</evidence>
<dbReference type="InterPro" id="IPR002938">
    <property type="entry name" value="FAD-bd"/>
</dbReference>
<dbReference type="InterPro" id="IPR050562">
    <property type="entry name" value="FAD_mOase_fung"/>
</dbReference>
<reference evidence="8 9" key="1">
    <citation type="journal article" date="2018" name="Mycol. Prog.">
        <title>Coniella lustricola, a new species from submerged detritus.</title>
        <authorList>
            <person name="Raudabaugh D.B."/>
            <person name="Iturriaga T."/>
            <person name="Carver A."/>
            <person name="Mondo S."/>
            <person name="Pangilinan J."/>
            <person name="Lipzen A."/>
            <person name="He G."/>
            <person name="Amirebrahimi M."/>
            <person name="Grigoriev I.V."/>
            <person name="Miller A.N."/>
        </authorList>
    </citation>
    <scope>NUCLEOTIDE SEQUENCE [LARGE SCALE GENOMIC DNA]</scope>
    <source>
        <strain evidence="8 9">B22-T-1</strain>
    </source>
</reference>
<keyword evidence="9" id="KW-1185">Reference proteome</keyword>
<dbReference type="OrthoDB" id="2431938at2759"/>
<dbReference type="Pfam" id="PF01494">
    <property type="entry name" value="FAD_binding_3"/>
    <property type="match status" value="1"/>
</dbReference>
<dbReference type="AlphaFoldDB" id="A0A2T3AJW2"/>
<dbReference type="PANTHER" id="PTHR47356:SF2">
    <property type="entry name" value="FAD-BINDING DOMAIN-CONTAINING PROTEIN-RELATED"/>
    <property type="match status" value="1"/>
</dbReference>
<evidence type="ECO:0000256" key="2">
    <source>
        <dbReference type="ARBA" id="ARBA00007992"/>
    </source>
</evidence>
<accession>A0A2T3AJW2</accession>
<name>A0A2T3AJW2_9PEZI</name>
<proteinExistence type="inferred from homology"/>
<dbReference type="PANTHER" id="PTHR47356">
    <property type="entry name" value="FAD-DEPENDENT MONOOXYGENASE ASQG-RELATED"/>
    <property type="match status" value="1"/>
</dbReference>
<dbReference type="SUPFAM" id="SSF51905">
    <property type="entry name" value="FAD/NAD(P)-binding domain"/>
    <property type="match status" value="1"/>
</dbReference>
<feature type="signal peptide" evidence="6">
    <location>
        <begin position="1"/>
        <end position="18"/>
    </location>
</feature>
<keyword evidence="5" id="KW-0560">Oxidoreductase</keyword>
<evidence type="ECO:0000256" key="4">
    <source>
        <dbReference type="ARBA" id="ARBA00022827"/>
    </source>
</evidence>
<evidence type="ECO:0000256" key="1">
    <source>
        <dbReference type="ARBA" id="ARBA00001974"/>
    </source>
</evidence>
<dbReference type="GO" id="GO:0071949">
    <property type="term" value="F:FAD binding"/>
    <property type="evidence" value="ECO:0007669"/>
    <property type="project" value="InterPro"/>
</dbReference>
<organism evidence="8 9">
    <name type="scientific">Coniella lustricola</name>
    <dbReference type="NCBI Taxonomy" id="2025994"/>
    <lineage>
        <taxon>Eukaryota</taxon>
        <taxon>Fungi</taxon>
        <taxon>Dikarya</taxon>
        <taxon>Ascomycota</taxon>
        <taxon>Pezizomycotina</taxon>
        <taxon>Sordariomycetes</taxon>
        <taxon>Sordariomycetidae</taxon>
        <taxon>Diaporthales</taxon>
        <taxon>Schizoparmaceae</taxon>
        <taxon>Coniella</taxon>
    </lineage>
</organism>
<evidence type="ECO:0000313" key="9">
    <source>
        <dbReference type="Proteomes" id="UP000241462"/>
    </source>
</evidence>
<evidence type="ECO:0000259" key="7">
    <source>
        <dbReference type="Pfam" id="PF01494"/>
    </source>
</evidence>
<dbReference type="GO" id="GO:0004497">
    <property type="term" value="F:monooxygenase activity"/>
    <property type="evidence" value="ECO:0007669"/>
    <property type="project" value="InterPro"/>
</dbReference>
<evidence type="ECO:0000313" key="8">
    <source>
        <dbReference type="EMBL" id="PSS00890.1"/>
    </source>
</evidence>
<keyword evidence="3" id="KW-0285">Flavoprotein</keyword>
<dbReference type="InterPro" id="IPR036188">
    <property type="entry name" value="FAD/NAD-bd_sf"/>
</dbReference>
<protein>
    <recommendedName>
        <fullName evidence="7">FAD-binding domain-containing protein</fullName>
    </recommendedName>
</protein>
<dbReference type="InParanoid" id="A0A2T3AJW2"/>
<evidence type="ECO:0000256" key="6">
    <source>
        <dbReference type="SAM" id="SignalP"/>
    </source>
</evidence>
<comment type="cofactor">
    <cofactor evidence="1">
        <name>FAD</name>
        <dbReference type="ChEBI" id="CHEBI:57692"/>
    </cofactor>
</comment>
<feature type="domain" description="FAD-binding" evidence="7">
    <location>
        <begin position="4"/>
        <end position="328"/>
    </location>
</feature>
<feature type="chain" id="PRO_5015685636" description="FAD-binding domain-containing protein" evidence="6">
    <location>
        <begin position="19"/>
        <end position="459"/>
    </location>
</feature>
<evidence type="ECO:0000256" key="3">
    <source>
        <dbReference type="ARBA" id="ARBA00022630"/>
    </source>
</evidence>
<dbReference type="EMBL" id="KZ678380">
    <property type="protein sequence ID" value="PSS00890.1"/>
    <property type="molecule type" value="Genomic_DNA"/>
</dbReference>
<dbReference type="PRINTS" id="PR00420">
    <property type="entry name" value="RNGMNOXGNASE"/>
</dbReference>
<keyword evidence="6" id="KW-0732">Signal</keyword>
<comment type="similarity">
    <text evidence="2">Belongs to the paxM FAD-dependent monooxygenase family.</text>
</comment>
<sequence length="459" mass="50592">MGFKVIVIGGGLSGLGLAHCFSKAGIDYVVLERNDDVCIADGASMAMWPHNARILDQLGLLKGAEALDYNIKMKINVRKDGSVIGRSNMMEAIGQRLGHNWMCFHRPQLIQLLYDELPERETRMLPNKALETIETTADGVRVVCKDGSEYEGSIVVGADGVNSAVRRHLATQLNDAKLAEPFTTSYRGLFGWSTLPEGIKLHHLYEMHGDKVTVQVIPGQDKAMFLVYERLPAPSKTSVRYTDEDKEAFAAKYADFHVAESVRFGDIWAQAQWSFCSGLEEGLAEKWYGDRIVLIGDTVHKMTPNIGLGLNSGWQSAAILTNCLRKVLLRNLAPNTAELRDAFKEYQAIRKKDASDMVDVSGLYTRVVAWNNPVWKFVDQYLTNPIGGDCKLLDLLMVPMVRKGNTLDFLTENNYRTGTTAWLKGQTVVEKDAALALAPTTSVTPVAVAPAAPAVEQAA</sequence>